<proteinExistence type="predicted"/>
<organism evidence="2 3">
    <name type="scientific">Flavonifractor plautii</name>
    <name type="common">Fusobacterium plautii</name>
    <dbReference type="NCBI Taxonomy" id="292800"/>
    <lineage>
        <taxon>Bacteria</taxon>
        <taxon>Bacillati</taxon>
        <taxon>Bacillota</taxon>
        <taxon>Clostridia</taxon>
        <taxon>Eubacteriales</taxon>
        <taxon>Oscillospiraceae</taxon>
        <taxon>Flavonifractor</taxon>
    </lineage>
</organism>
<reference evidence="2 3" key="1">
    <citation type="journal article" date="2019" name="Nat. Med.">
        <title>A library of human gut bacterial isolates paired with longitudinal multiomics data enables mechanistic microbiome research.</title>
        <authorList>
            <person name="Poyet M."/>
            <person name="Groussin M."/>
            <person name="Gibbons S.M."/>
            <person name="Avila-Pacheco J."/>
            <person name="Jiang X."/>
            <person name="Kearney S.M."/>
            <person name="Perrotta A.R."/>
            <person name="Berdy B."/>
            <person name="Zhao S."/>
            <person name="Lieberman T.D."/>
            <person name="Swanson P.K."/>
            <person name="Smith M."/>
            <person name="Roesemann S."/>
            <person name="Alexander J.E."/>
            <person name="Rich S.A."/>
            <person name="Livny J."/>
            <person name="Vlamakis H."/>
            <person name="Clish C."/>
            <person name="Bullock K."/>
            <person name="Deik A."/>
            <person name="Scott J."/>
            <person name="Pierce K.A."/>
            <person name="Xavier R.J."/>
            <person name="Alm E.J."/>
        </authorList>
    </citation>
    <scope>NUCLEOTIDE SEQUENCE [LARGE SCALE GENOMIC DNA]</scope>
    <source>
        <strain evidence="2 3">BIOML-A2</strain>
    </source>
</reference>
<evidence type="ECO:0000313" key="3">
    <source>
        <dbReference type="Proteomes" id="UP000434475"/>
    </source>
</evidence>
<feature type="domain" description="Large polyvalent protein-associated" evidence="1">
    <location>
        <begin position="31"/>
        <end position="97"/>
    </location>
</feature>
<dbReference type="Pfam" id="PF18824">
    <property type="entry name" value="LPD11"/>
    <property type="match status" value="1"/>
</dbReference>
<dbReference type="RefSeq" id="WP_172697088.1">
    <property type="nucleotide sequence ID" value="NZ_WKPR01000002.1"/>
</dbReference>
<protein>
    <recommendedName>
        <fullName evidence="1">Large polyvalent protein-associated domain-containing protein</fullName>
    </recommendedName>
</protein>
<evidence type="ECO:0000259" key="1">
    <source>
        <dbReference type="Pfam" id="PF18824"/>
    </source>
</evidence>
<name>A0A6I2R324_FLAPL</name>
<dbReference type="Proteomes" id="UP000434475">
    <property type="component" value="Unassembled WGS sequence"/>
</dbReference>
<accession>A0A6I2R324</accession>
<dbReference type="InterPro" id="IPR040789">
    <property type="entry name" value="LPD11"/>
</dbReference>
<gene>
    <name evidence="2" type="ORF">GKE97_01495</name>
</gene>
<evidence type="ECO:0000313" key="2">
    <source>
        <dbReference type="EMBL" id="MSB18187.1"/>
    </source>
</evidence>
<comment type="caution">
    <text evidence="2">The sequence shown here is derived from an EMBL/GenBank/DDBJ whole genome shotgun (WGS) entry which is preliminary data.</text>
</comment>
<sequence length="121" mass="13781">MSELPVSAPEHGTELALYECRIRENGWEEPFRYMLLDRLRQDCLYFLGFGNRCERCLWAGNIRDQIGYMKALWNSFPSAGKPEWLPWDEILALEACMTDDISAAGSEGFLPSGTVQPKSKS</sequence>
<dbReference type="AlphaFoldDB" id="A0A6I2R324"/>
<dbReference type="EMBL" id="WKPR01000002">
    <property type="protein sequence ID" value="MSB18187.1"/>
    <property type="molecule type" value="Genomic_DNA"/>
</dbReference>